<dbReference type="RefSeq" id="WP_187708178.1">
    <property type="nucleotide sequence ID" value="NZ_CP060782.1"/>
</dbReference>
<evidence type="ECO:0000259" key="5">
    <source>
        <dbReference type="Pfam" id="PF04542"/>
    </source>
</evidence>
<dbReference type="InterPro" id="IPR014284">
    <property type="entry name" value="RNA_pol_sigma-70_dom"/>
</dbReference>
<protein>
    <submittedName>
        <fullName evidence="7">RNA polymerase sigma factor</fullName>
    </submittedName>
</protein>
<dbReference type="SUPFAM" id="SSF88659">
    <property type="entry name" value="Sigma3 and sigma4 domains of RNA polymerase sigma factors"/>
    <property type="match status" value="1"/>
</dbReference>
<dbReference type="Gene3D" id="1.10.1740.10">
    <property type="match status" value="1"/>
</dbReference>
<dbReference type="NCBIfam" id="TIGR02937">
    <property type="entry name" value="sigma70-ECF"/>
    <property type="match status" value="1"/>
</dbReference>
<keyword evidence="2" id="KW-0805">Transcription regulation</keyword>
<evidence type="ECO:0000256" key="2">
    <source>
        <dbReference type="ARBA" id="ARBA00023015"/>
    </source>
</evidence>
<accession>A0ABX6T8F3</accession>
<dbReference type="Pfam" id="PF04542">
    <property type="entry name" value="Sigma70_r2"/>
    <property type="match status" value="1"/>
</dbReference>
<keyword evidence="4" id="KW-0804">Transcription</keyword>
<dbReference type="Proteomes" id="UP000516105">
    <property type="component" value="Chromosome"/>
</dbReference>
<evidence type="ECO:0000313" key="8">
    <source>
        <dbReference type="Proteomes" id="UP000516105"/>
    </source>
</evidence>
<sequence length="227" mass="24870">MTVRAKRDYSILGDGELAALCAGRDPEAVRHVLTTNNQRLFRAAWSILKDRAEAEEALQAAYVSAFSSIGSFEGRSSLTTWLTRIVINEALGRVRKERRRRAQLDAAGVPVLDAYREKLMAGSETLAPDAAVAREQLRRVLERAIAGLPEIFRTVFVLREIEGLSVEDTSDALGIPASTVKTRLLRARRRLQEALAPEVHEALTGTFPFAGADCAALTARVMGRLGL</sequence>
<dbReference type="CDD" id="cd06171">
    <property type="entry name" value="Sigma70_r4"/>
    <property type="match status" value="1"/>
</dbReference>
<evidence type="ECO:0000256" key="4">
    <source>
        <dbReference type="ARBA" id="ARBA00023163"/>
    </source>
</evidence>
<keyword evidence="8" id="KW-1185">Reference proteome</keyword>
<dbReference type="InterPro" id="IPR036388">
    <property type="entry name" value="WH-like_DNA-bd_sf"/>
</dbReference>
<dbReference type="InterPro" id="IPR013324">
    <property type="entry name" value="RNA_pol_sigma_r3/r4-like"/>
</dbReference>
<name>A0ABX6T8F3_9SPHN</name>
<dbReference type="PANTHER" id="PTHR43133:SF51">
    <property type="entry name" value="RNA POLYMERASE SIGMA FACTOR"/>
    <property type="match status" value="1"/>
</dbReference>
<dbReference type="NCBIfam" id="NF008888">
    <property type="entry name" value="PRK11922.1"/>
    <property type="match status" value="1"/>
</dbReference>
<dbReference type="PANTHER" id="PTHR43133">
    <property type="entry name" value="RNA POLYMERASE ECF-TYPE SIGMA FACTO"/>
    <property type="match status" value="1"/>
</dbReference>
<comment type="similarity">
    <text evidence="1">Belongs to the sigma-70 factor family. ECF subfamily.</text>
</comment>
<evidence type="ECO:0000256" key="1">
    <source>
        <dbReference type="ARBA" id="ARBA00010641"/>
    </source>
</evidence>
<organism evidence="7 8">
    <name type="scientific">Sphingomonas sediminicola</name>
    <dbReference type="NCBI Taxonomy" id="386874"/>
    <lineage>
        <taxon>Bacteria</taxon>
        <taxon>Pseudomonadati</taxon>
        <taxon>Pseudomonadota</taxon>
        <taxon>Alphaproteobacteria</taxon>
        <taxon>Sphingomonadales</taxon>
        <taxon>Sphingomonadaceae</taxon>
        <taxon>Sphingomonas</taxon>
    </lineage>
</organism>
<evidence type="ECO:0000256" key="3">
    <source>
        <dbReference type="ARBA" id="ARBA00023082"/>
    </source>
</evidence>
<dbReference type="InterPro" id="IPR013325">
    <property type="entry name" value="RNA_pol_sigma_r2"/>
</dbReference>
<evidence type="ECO:0000259" key="6">
    <source>
        <dbReference type="Pfam" id="PF08281"/>
    </source>
</evidence>
<dbReference type="SUPFAM" id="SSF88946">
    <property type="entry name" value="Sigma2 domain of RNA polymerase sigma factors"/>
    <property type="match status" value="1"/>
</dbReference>
<evidence type="ECO:0000313" key="7">
    <source>
        <dbReference type="EMBL" id="QNP45222.1"/>
    </source>
</evidence>
<feature type="domain" description="RNA polymerase sigma-70 region 2" evidence="5">
    <location>
        <begin position="35"/>
        <end position="100"/>
    </location>
</feature>
<proteinExistence type="inferred from homology"/>
<dbReference type="Pfam" id="PF08281">
    <property type="entry name" value="Sigma70_r4_2"/>
    <property type="match status" value="1"/>
</dbReference>
<dbReference type="InterPro" id="IPR013249">
    <property type="entry name" value="RNA_pol_sigma70_r4_t2"/>
</dbReference>
<keyword evidence="3" id="KW-0731">Sigma factor</keyword>
<dbReference type="Gene3D" id="1.10.10.10">
    <property type="entry name" value="Winged helix-like DNA-binding domain superfamily/Winged helix DNA-binding domain"/>
    <property type="match status" value="1"/>
</dbReference>
<dbReference type="EMBL" id="CP060782">
    <property type="protein sequence ID" value="QNP45222.1"/>
    <property type="molecule type" value="Genomic_DNA"/>
</dbReference>
<reference evidence="7 8" key="1">
    <citation type="submission" date="2020-08" db="EMBL/GenBank/DDBJ databases">
        <title>Genome sequence of Sphingomonas sediminicola KACC 15039T.</title>
        <authorList>
            <person name="Hyun D.-W."/>
            <person name="Bae J.-W."/>
        </authorList>
    </citation>
    <scope>NUCLEOTIDE SEQUENCE [LARGE SCALE GENOMIC DNA]</scope>
    <source>
        <strain evidence="7 8">KACC 15039</strain>
    </source>
</reference>
<dbReference type="InterPro" id="IPR039425">
    <property type="entry name" value="RNA_pol_sigma-70-like"/>
</dbReference>
<feature type="domain" description="RNA polymerase sigma factor 70 region 4 type 2" evidence="6">
    <location>
        <begin position="139"/>
        <end position="191"/>
    </location>
</feature>
<dbReference type="InterPro" id="IPR007627">
    <property type="entry name" value="RNA_pol_sigma70_r2"/>
</dbReference>
<gene>
    <name evidence="7" type="ORF">H9L14_11305</name>
</gene>